<dbReference type="EMBL" id="CAJVPV010007531">
    <property type="protein sequence ID" value="CAG8620095.1"/>
    <property type="molecule type" value="Genomic_DNA"/>
</dbReference>
<name>A0A9N9CYA0_9GLOM</name>
<dbReference type="AlphaFoldDB" id="A0A9N9CYA0"/>
<comment type="caution">
    <text evidence="2">The sequence shown here is derived from an EMBL/GenBank/DDBJ whole genome shotgun (WGS) entry which is preliminary data.</text>
</comment>
<reference evidence="2" key="1">
    <citation type="submission" date="2021-06" db="EMBL/GenBank/DDBJ databases">
        <authorList>
            <person name="Kallberg Y."/>
            <person name="Tangrot J."/>
            <person name="Rosling A."/>
        </authorList>
    </citation>
    <scope>NUCLEOTIDE SEQUENCE</scope>
    <source>
        <strain evidence="2">CL551</strain>
    </source>
</reference>
<feature type="region of interest" description="Disordered" evidence="1">
    <location>
        <begin position="18"/>
        <end position="64"/>
    </location>
</feature>
<feature type="compositionally biased region" description="Basic and acidic residues" evidence="1">
    <location>
        <begin position="40"/>
        <end position="52"/>
    </location>
</feature>
<feature type="non-terminal residue" evidence="2">
    <location>
        <position position="1"/>
    </location>
</feature>
<accession>A0A9N9CYA0</accession>
<sequence>IASIRIYERLAKRLPNAVKLGPTRASPMTSTATARHKPLRQREVTKSSDKGPKGFTITGEQTGQQIASPSNTLCIVARRCDSPGFHRVIRILIKIHNRE</sequence>
<gene>
    <name evidence="2" type="ORF">AMORRO_LOCUS8621</name>
</gene>
<dbReference type="Proteomes" id="UP000789342">
    <property type="component" value="Unassembled WGS sequence"/>
</dbReference>
<evidence type="ECO:0000256" key="1">
    <source>
        <dbReference type="SAM" id="MobiDB-lite"/>
    </source>
</evidence>
<evidence type="ECO:0000313" key="3">
    <source>
        <dbReference type="Proteomes" id="UP000789342"/>
    </source>
</evidence>
<organism evidence="2 3">
    <name type="scientific">Acaulospora morrowiae</name>
    <dbReference type="NCBI Taxonomy" id="94023"/>
    <lineage>
        <taxon>Eukaryota</taxon>
        <taxon>Fungi</taxon>
        <taxon>Fungi incertae sedis</taxon>
        <taxon>Mucoromycota</taxon>
        <taxon>Glomeromycotina</taxon>
        <taxon>Glomeromycetes</taxon>
        <taxon>Diversisporales</taxon>
        <taxon>Acaulosporaceae</taxon>
        <taxon>Acaulospora</taxon>
    </lineage>
</organism>
<keyword evidence="3" id="KW-1185">Reference proteome</keyword>
<protein>
    <submittedName>
        <fullName evidence="2">17895_t:CDS:1</fullName>
    </submittedName>
</protein>
<proteinExistence type="predicted"/>
<evidence type="ECO:0000313" key="2">
    <source>
        <dbReference type="EMBL" id="CAG8620095.1"/>
    </source>
</evidence>